<dbReference type="InterPro" id="IPR006683">
    <property type="entry name" value="Thioestr_dom"/>
</dbReference>
<dbReference type="Gene3D" id="3.10.129.10">
    <property type="entry name" value="Hotdog Thioesterase"/>
    <property type="match status" value="1"/>
</dbReference>
<evidence type="ECO:0000256" key="2">
    <source>
        <dbReference type="ARBA" id="ARBA00022801"/>
    </source>
</evidence>
<dbReference type="InterPro" id="IPR029069">
    <property type="entry name" value="HotDog_dom_sf"/>
</dbReference>
<dbReference type="AlphaFoldDB" id="A0A8J3DYD8"/>
<dbReference type="GO" id="GO:0006637">
    <property type="term" value="P:acyl-CoA metabolic process"/>
    <property type="evidence" value="ECO:0007669"/>
    <property type="project" value="TreeGrafter"/>
</dbReference>
<dbReference type="GO" id="GO:0052816">
    <property type="term" value="F:long-chain fatty acyl-CoA hydrolase activity"/>
    <property type="evidence" value="ECO:0007669"/>
    <property type="project" value="TreeGrafter"/>
</dbReference>
<dbReference type="GO" id="GO:0009062">
    <property type="term" value="P:fatty acid catabolic process"/>
    <property type="evidence" value="ECO:0007669"/>
    <property type="project" value="TreeGrafter"/>
</dbReference>
<keyword evidence="2 3" id="KW-0378">Hydrolase</keyword>
<proteinExistence type="inferred from homology"/>
<feature type="domain" description="HotDog ACOT-type" evidence="4">
    <location>
        <begin position="7"/>
        <end position="119"/>
    </location>
</feature>
<name>A0A8J3DYD8_9BACL</name>
<comment type="similarity">
    <text evidence="1">Belongs to the acyl coenzyme A hydrolase family.</text>
</comment>
<keyword evidence="6" id="KW-1185">Reference proteome</keyword>
<dbReference type="Pfam" id="PF03061">
    <property type="entry name" value="4HBT"/>
    <property type="match status" value="1"/>
</dbReference>
<dbReference type="InterPro" id="IPR040170">
    <property type="entry name" value="Cytosol_ACT"/>
</dbReference>
<reference evidence="5" key="1">
    <citation type="journal article" date="2014" name="Int. J. Syst. Evol. Microbiol.">
        <title>Complete genome sequence of Corynebacterium casei LMG S-19264T (=DSM 44701T), isolated from a smear-ripened cheese.</title>
        <authorList>
            <consortium name="US DOE Joint Genome Institute (JGI-PGF)"/>
            <person name="Walter F."/>
            <person name="Albersmeier A."/>
            <person name="Kalinowski J."/>
            <person name="Ruckert C."/>
        </authorList>
    </citation>
    <scope>NUCLEOTIDE SEQUENCE</scope>
    <source>
        <strain evidence="5">CGMCC 1.15371</strain>
    </source>
</reference>
<evidence type="ECO:0000256" key="1">
    <source>
        <dbReference type="ARBA" id="ARBA00010458"/>
    </source>
</evidence>
<dbReference type="CDD" id="cd03442">
    <property type="entry name" value="BFIT_BACH"/>
    <property type="match status" value="1"/>
</dbReference>
<dbReference type="PROSITE" id="PS51770">
    <property type="entry name" value="HOTDOG_ACOT"/>
    <property type="match status" value="1"/>
</dbReference>
<evidence type="ECO:0000256" key="3">
    <source>
        <dbReference type="PROSITE-ProRule" id="PRU01106"/>
    </source>
</evidence>
<organism evidence="5 6">
    <name type="scientific">Pullulanibacillus camelliae</name>
    <dbReference type="NCBI Taxonomy" id="1707096"/>
    <lineage>
        <taxon>Bacteria</taxon>
        <taxon>Bacillati</taxon>
        <taxon>Bacillota</taxon>
        <taxon>Bacilli</taxon>
        <taxon>Bacillales</taxon>
        <taxon>Sporolactobacillaceae</taxon>
        <taxon>Pullulanibacillus</taxon>
    </lineage>
</organism>
<dbReference type="SUPFAM" id="SSF54637">
    <property type="entry name" value="Thioesterase/thiol ester dehydrase-isomerase"/>
    <property type="match status" value="1"/>
</dbReference>
<sequence length="179" mass="20227">MEKKYCKDSRVVKTSRVFPSHTNNLDSLFGGLLMSYIDDVASITAERHSRRDCVTASTDHVDFLSPITPGDSVCLESFVVSTGRTSMEVFVKVVAENLKTGDRRIAATSFLTFVALDENRHPVEVPGVIPESEEEKKLFEMAELRAEDRKRHRQASKELAKALTTQKHWEPYLNAQIQI</sequence>
<dbReference type="PANTHER" id="PTHR11049">
    <property type="entry name" value="ACYL COENZYME A THIOESTER HYDROLASE"/>
    <property type="match status" value="1"/>
</dbReference>
<evidence type="ECO:0000313" key="5">
    <source>
        <dbReference type="EMBL" id="GGE49696.1"/>
    </source>
</evidence>
<dbReference type="EMBL" id="BMIR01000016">
    <property type="protein sequence ID" value="GGE49696.1"/>
    <property type="molecule type" value="Genomic_DNA"/>
</dbReference>
<reference evidence="5" key="2">
    <citation type="submission" date="2020-09" db="EMBL/GenBank/DDBJ databases">
        <authorList>
            <person name="Sun Q."/>
            <person name="Zhou Y."/>
        </authorList>
    </citation>
    <scope>NUCLEOTIDE SEQUENCE</scope>
    <source>
        <strain evidence="5">CGMCC 1.15371</strain>
    </source>
</reference>
<dbReference type="Proteomes" id="UP000628775">
    <property type="component" value="Unassembled WGS sequence"/>
</dbReference>
<dbReference type="GO" id="GO:0005829">
    <property type="term" value="C:cytosol"/>
    <property type="evidence" value="ECO:0007669"/>
    <property type="project" value="TreeGrafter"/>
</dbReference>
<dbReference type="PANTHER" id="PTHR11049:SF24">
    <property type="entry name" value="CYTOSOLIC ACYL COENZYME A THIOESTER HYDROLASE"/>
    <property type="match status" value="1"/>
</dbReference>
<gene>
    <name evidence="5" type="primary">ykhA</name>
    <name evidence="5" type="ORF">GCM10011391_30580</name>
</gene>
<protein>
    <submittedName>
        <fullName evidence="5">Putative acyl-CoA thioester hydrolase YkhA</fullName>
    </submittedName>
</protein>
<comment type="caution">
    <text evidence="5">The sequence shown here is derived from an EMBL/GenBank/DDBJ whole genome shotgun (WGS) entry which is preliminary data.</text>
</comment>
<accession>A0A8J3DYD8</accession>
<evidence type="ECO:0000259" key="4">
    <source>
        <dbReference type="PROSITE" id="PS51770"/>
    </source>
</evidence>
<evidence type="ECO:0000313" key="6">
    <source>
        <dbReference type="Proteomes" id="UP000628775"/>
    </source>
</evidence>
<dbReference type="InterPro" id="IPR033120">
    <property type="entry name" value="HOTDOG_ACOT"/>
</dbReference>